<dbReference type="PANTHER" id="PTHR31635">
    <property type="entry name" value="REVERSE TRANSCRIPTASE DOMAIN-CONTAINING PROTEIN-RELATED"/>
    <property type="match status" value="1"/>
</dbReference>
<reference evidence="3" key="1">
    <citation type="submission" date="2025-08" db="UniProtKB">
        <authorList>
            <consortium name="Ensembl"/>
        </authorList>
    </citation>
    <scope>IDENTIFICATION</scope>
</reference>
<dbReference type="InterPro" id="IPR043502">
    <property type="entry name" value="DNA/RNA_pol_sf"/>
</dbReference>
<proteinExistence type="predicted"/>
<feature type="region of interest" description="Disordered" evidence="1">
    <location>
        <begin position="1"/>
        <end position="28"/>
    </location>
</feature>
<feature type="compositionally biased region" description="Polar residues" evidence="1">
    <location>
        <begin position="1"/>
        <end position="11"/>
    </location>
</feature>
<name>A0A3B3S9M5_9TELE</name>
<dbReference type="GeneTree" id="ENSGT00940000163737"/>
<reference evidence="3" key="2">
    <citation type="submission" date="2025-09" db="UniProtKB">
        <authorList>
            <consortium name="Ensembl"/>
        </authorList>
    </citation>
    <scope>IDENTIFICATION</scope>
</reference>
<dbReference type="PANTHER" id="PTHR31635:SF196">
    <property type="entry name" value="REVERSE TRANSCRIPTASE DOMAIN-CONTAINING PROTEIN-RELATED"/>
    <property type="match status" value="1"/>
</dbReference>
<evidence type="ECO:0000313" key="4">
    <source>
        <dbReference type="Proteomes" id="UP000261540"/>
    </source>
</evidence>
<keyword evidence="4" id="KW-1185">Reference proteome</keyword>
<dbReference type="Proteomes" id="UP000261540">
    <property type="component" value="Unplaced"/>
</dbReference>
<dbReference type="SUPFAM" id="SSF56672">
    <property type="entry name" value="DNA/RNA polymerases"/>
    <property type="match status" value="1"/>
</dbReference>
<protein>
    <recommendedName>
        <fullName evidence="2">Reverse transcriptase domain-containing protein</fullName>
    </recommendedName>
</protein>
<dbReference type="STRING" id="1676925.ENSPKIP00000027153"/>
<organism evidence="3 4">
    <name type="scientific">Paramormyrops kingsleyae</name>
    <dbReference type="NCBI Taxonomy" id="1676925"/>
    <lineage>
        <taxon>Eukaryota</taxon>
        <taxon>Metazoa</taxon>
        <taxon>Chordata</taxon>
        <taxon>Craniata</taxon>
        <taxon>Vertebrata</taxon>
        <taxon>Euteleostomi</taxon>
        <taxon>Actinopterygii</taxon>
        <taxon>Neopterygii</taxon>
        <taxon>Teleostei</taxon>
        <taxon>Osteoglossocephala</taxon>
        <taxon>Osteoglossomorpha</taxon>
        <taxon>Osteoglossiformes</taxon>
        <taxon>Mormyridae</taxon>
        <taxon>Paramormyrops</taxon>
    </lineage>
</organism>
<evidence type="ECO:0000313" key="3">
    <source>
        <dbReference type="Ensembl" id="ENSPKIP00000027153.1"/>
    </source>
</evidence>
<dbReference type="AlphaFoldDB" id="A0A3B3S9M5"/>
<evidence type="ECO:0000256" key="1">
    <source>
        <dbReference type="SAM" id="MobiDB-lite"/>
    </source>
</evidence>
<dbReference type="InterPro" id="IPR000477">
    <property type="entry name" value="RT_dom"/>
</dbReference>
<dbReference type="Pfam" id="PF00078">
    <property type="entry name" value="RVT_1"/>
    <property type="match status" value="1"/>
</dbReference>
<sequence length="231" mass="25754">MPSTSGQSFSPSLIRPFAKAGPRKDTGIRQGCPISPKLFILTTQLLALIIQNDPDLQGINIFEKEFKISKFADDTALFLRDKSMVVKALNTVSFFSRASGLCLNIKKCELLPIHTCSDFNIASIRVEPEVKYLGIVISKNMIRREDTNICSRIFDMKRSLGCWLTRDITIFGRVILSKAKGLSKLIFPCHSLYVSRSVPFDPDVCHAPSLSTCAFPIVPSCSLLCWLVFCI</sequence>
<evidence type="ECO:0000259" key="2">
    <source>
        <dbReference type="PROSITE" id="PS50878"/>
    </source>
</evidence>
<dbReference type="PROSITE" id="PS50878">
    <property type="entry name" value="RT_POL"/>
    <property type="match status" value="1"/>
</dbReference>
<accession>A0A3B3S9M5</accession>
<dbReference type="Ensembl" id="ENSPKIT00000007919.1">
    <property type="protein sequence ID" value="ENSPKIP00000027153.1"/>
    <property type="gene ID" value="ENSPKIG00000009337.1"/>
</dbReference>
<feature type="domain" description="Reverse transcriptase" evidence="2">
    <location>
        <begin position="1"/>
        <end position="137"/>
    </location>
</feature>